<feature type="domain" description="KANL2-like probable zinc-finger" evidence="15">
    <location>
        <begin position="84"/>
        <end position="148"/>
    </location>
</feature>
<sequence length="556" mass="61762">MPLKWVNGVFFRGEAPAKQEGCGVWKLAQGFAPGGRAVRRESSAVGNFLFIFFEVIMNRIRIHVLPSNRSRLTAIPRLHEPLSCSFTHRPCSQPRLEGQEFCIKHILEDKNAPFKQCSYVSSKNGRRCPNAAPKAEKKDGVSFCAEHARKNALANRGPSKKSSAGPSPEALLSQLSGYVKNEYGSQGVDNSRSEASKILDDDSWSEGEPESVLIEQTWRGDPDSEADSIDSDQEDPLKHAGVYTAEEVALIMREKLIRLQSLYIDQFKRLQHLLKEKKRRFLHTRKVEHETIGSSLLTGPEGLLLKERTDLRKLQALRRYRRRYGVEALLQRQLKERRVLATEGSAQQAHLSSLRTVQRCSSVADGVRCSSPCLPMSRHCQSHICQDPNQVLFKMCPGVKAVPCTKPVSLSLSEEPYCALHLPVPPQMYKPERGFSVPDHLESGPSELYLSAAELQPSEILPLEFSDDCLDVVGDGPQCPPSPLFDLALGLGEQSMNEMEILTDEEQLRADSADTRDGAEPSSSTCRVPSELSCSHTPLLGSGGQVRQLYCAFCVP</sequence>
<comment type="function">
    <text evidence="12">Non-catalytic component of the NSL histone acetyltransferase complex, a multiprotein complex that mediates histone H4 acetylation at 'Lys-5'- and 'Lys-8' (H4K5ac and H4K8ac) at transcription start sites and promotes transcription initiation. Required for NSL complex stability and for transcription of intraciliary transport genes in both ciliated and non-ciliated cells by regulating histone H4 acetylation at 'Lys-5'- and 'Lys-12' (H4K5ac and H4K12ac). This is necessary for cilium assembly in ciliated cells and for organization of the microtubule cytoskeleton in non-ciliated cells. Required within the NSL complex to maintain nuclear architecture stability by promoting KAT8-mediated acetylation of lamin LMNA.</text>
</comment>
<feature type="domain" description="KANL2-like probable zinc-finger" evidence="15">
    <location>
        <begin position="366"/>
        <end position="421"/>
    </location>
</feature>
<reference evidence="17" key="1">
    <citation type="journal article" date="2006" name="Science">
        <title>Ancient noncoding elements conserved in the human genome.</title>
        <authorList>
            <person name="Venkatesh B."/>
            <person name="Kirkness E.F."/>
            <person name="Loh Y.H."/>
            <person name="Halpern A.L."/>
            <person name="Lee A.P."/>
            <person name="Johnson J."/>
            <person name="Dandona N."/>
            <person name="Viswanathan L.D."/>
            <person name="Tay A."/>
            <person name="Venter J.C."/>
            <person name="Strausberg R.L."/>
            <person name="Brenner S."/>
        </authorList>
    </citation>
    <scope>NUCLEOTIDE SEQUENCE [LARGE SCALE GENOMIC DNA]</scope>
</reference>
<comment type="subunit">
    <text evidence="13">Component of the NSL complex at least composed of KAT8/MOF, KANSL1, KANSL2, KANSL3, MCRS1, PHF20, OGT1/OGT, WDR5 and HCFC1.</text>
</comment>
<evidence type="ECO:0000256" key="5">
    <source>
        <dbReference type="ARBA" id="ARBA00022553"/>
    </source>
</evidence>
<keyword evidence="4" id="KW-1017">Isopeptide bond</keyword>
<evidence type="ECO:0000256" key="6">
    <source>
        <dbReference type="ARBA" id="ARBA00022843"/>
    </source>
</evidence>
<dbReference type="GeneTree" id="ENSGT00940000155808"/>
<keyword evidence="9" id="KW-0539">Nucleus</keyword>
<dbReference type="PANTHER" id="PTHR13453">
    <property type="entry name" value="KAT8 REGULATORY NSL COMPLEX SUBUNIT 2"/>
    <property type="match status" value="1"/>
</dbReference>
<evidence type="ECO:0000313" key="17">
    <source>
        <dbReference type="Proteomes" id="UP000314986"/>
    </source>
</evidence>
<keyword evidence="5" id="KW-0597">Phosphoprotein</keyword>
<feature type="region of interest" description="Disordered" evidence="14">
    <location>
        <begin position="183"/>
        <end position="235"/>
    </location>
</feature>
<feature type="compositionally biased region" description="Basic and acidic residues" evidence="14">
    <location>
        <begin position="191"/>
        <end position="200"/>
    </location>
</feature>
<name>A0A4W3IAK2_CALMI</name>
<protein>
    <recommendedName>
        <fullName evidence="3">KAT8 regulatory NSL complex subunit 2</fullName>
    </recommendedName>
    <alternativeName>
        <fullName evidence="11">NSL complex protein NSL2</fullName>
    </alternativeName>
    <alternativeName>
        <fullName evidence="10">Non-specific lethal 2 homolog</fullName>
    </alternativeName>
</protein>
<dbReference type="GO" id="GO:0044545">
    <property type="term" value="C:NSL complex"/>
    <property type="evidence" value="ECO:0007669"/>
    <property type="project" value="TreeGrafter"/>
</dbReference>
<evidence type="ECO:0000256" key="14">
    <source>
        <dbReference type="SAM" id="MobiDB-lite"/>
    </source>
</evidence>
<keyword evidence="17" id="KW-1185">Reference proteome</keyword>
<evidence type="ECO:0000256" key="3">
    <source>
        <dbReference type="ARBA" id="ARBA00015508"/>
    </source>
</evidence>
<dbReference type="InParanoid" id="A0A4W3IAK2"/>
<dbReference type="AlphaFoldDB" id="A0A4W3IAK2"/>
<reference evidence="17" key="2">
    <citation type="journal article" date="2007" name="PLoS Biol.">
        <title>Survey sequencing and comparative analysis of the elephant shark (Callorhinchus milii) genome.</title>
        <authorList>
            <person name="Venkatesh B."/>
            <person name="Kirkness E.F."/>
            <person name="Loh Y.H."/>
            <person name="Halpern A.L."/>
            <person name="Lee A.P."/>
            <person name="Johnson J."/>
            <person name="Dandona N."/>
            <person name="Viswanathan L.D."/>
            <person name="Tay A."/>
            <person name="Venter J.C."/>
            <person name="Strausberg R.L."/>
            <person name="Brenner S."/>
        </authorList>
    </citation>
    <scope>NUCLEOTIDE SEQUENCE [LARGE SCALE GENOMIC DNA]</scope>
</reference>
<dbReference type="GO" id="GO:0005739">
    <property type="term" value="C:mitochondrion"/>
    <property type="evidence" value="ECO:0007669"/>
    <property type="project" value="UniProtKB-SubCell"/>
</dbReference>
<evidence type="ECO:0000313" key="16">
    <source>
        <dbReference type="Ensembl" id="ENSCMIP00000024501.1"/>
    </source>
</evidence>
<accession>A0A4W3IAK2</accession>
<evidence type="ECO:0000256" key="13">
    <source>
        <dbReference type="ARBA" id="ARBA00093543"/>
    </source>
</evidence>
<keyword evidence="8" id="KW-0496">Mitochondrion</keyword>
<organism evidence="16 17">
    <name type="scientific">Callorhinchus milii</name>
    <name type="common">Ghost shark</name>
    <dbReference type="NCBI Taxonomy" id="7868"/>
    <lineage>
        <taxon>Eukaryota</taxon>
        <taxon>Metazoa</taxon>
        <taxon>Chordata</taxon>
        <taxon>Craniata</taxon>
        <taxon>Vertebrata</taxon>
        <taxon>Chondrichthyes</taxon>
        <taxon>Holocephali</taxon>
        <taxon>Chimaeriformes</taxon>
        <taxon>Callorhinchidae</taxon>
        <taxon>Callorhinchus</taxon>
    </lineage>
</organism>
<comment type="subcellular location">
    <subcellularLocation>
        <location evidence="2">Mitochondrion</location>
    </subcellularLocation>
    <subcellularLocation>
        <location evidence="1">Nucleus</location>
    </subcellularLocation>
</comment>
<dbReference type="PANTHER" id="PTHR13453:SF1">
    <property type="entry name" value="KAT8 REGULATORY NSL COMPLEX SUBUNIT 2"/>
    <property type="match status" value="1"/>
</dbReference>
<evidence type="ECO:0000256" key="1">
    <source>
        <dbReference type="ARBA" id="ARBA00004123"/>
    </source>
</evidence>
<dbReference type="STRING" id="7868.ENSCMIP00000024501"/>
<reference evidence="16" key="4">
    <citation type="submission" date="2025-08" db="UniProtKB">
        <authorList>
            <consortium name="Ensembl"/>
        </authorList>
    </citation>
    <scope>IDENTIFICATION</scope>
</reference>
<evidence type="ECO:0000256" key="8">
    <source>
        <dbReference type="ARBA" id="ARBA00023128"/>
    </source>
</evidence>
<dbReference type="InterPro" id="IPR026316">
    <property type="entry name" value="NSL2"/>
</dbReference>
<dbReference type="Pfam" id="PF13891">
    <property type="entry name" value="zf-C3HC3H_KANSL2"/>
    <property type="match status" value="2"/>
</dbReference>
<dbReference type="Ensembl" id="ENSCMIT00000024908.1">
    <property type="protein sequence ID" value="ENSCMIP00000024501.1"/>
    <property type="gene ID" value="ENSCMIG00000010857.1"/>
</dbReference>
<dbReference type="GO" id="GO:0006325">
    <property type="term" value="P:chromatin organization"/>
    <property type="evidence" value="ECO:0007669"/>
    <property type="project" value="UniProtKB-KW"/>
</dbReference>
<dbReference type="GO" id="GO:0005634">
    <property type="term" value="C:nucleus"/>
    <property type="evidence" value="ECO:0007669"/>
    <property type="project" value="UniProtKB-SubCell"/>
</dbReference>
<evidence type="ECO:0000256" key="11">
    <source>
        <dbReference type="ARBA" id="ARBA00033378"/>
    </source>
</evidence>
<dbReference type="OMA" id="EGHEFCI"/>
<evidence type="ECO:0000259" key="15">
    <source>
        <dbReference type="Pfam" id="PF13891"/>
    </source>
</evidence>
<reference evidence="17" key="3">
    <citation type="journal article" date="2014" name="Nature">
        <title>Elephant shark genome provides unique insights into gnathostome evolution.</title>
        <authorList>
            <consortium name="International Elephant Shark Genome Sequencing Consortium"/>
            <person name="Venkatesh B."/>
            <person name="Lee A.P."/>
            <person name="Ravi V."/>
            <person name="Maurya A.K."/>
            <person name="Lian M.M."/>
            <person name="Swann J.B."/>
            <person name="Ohta Y."/>
            <person name="Flajnik M.F."/>
            <person name="Sutoh Y."/>
            <person name="Kasahara M."/>
            <person name="Hoon S."/>
            <person name="Gangu V."/>
            <person name="Roy S.W."/>
            <person name="Irimia M."/>
            <person name="Korzh V."/>
            <person name="Kondrychyn I."/>
            <person name="Lim Z.W."/>
            <person name="Tay B.H."/>
            <person name="Tohari S."/>
            <person name="Kong K.W."/>
            <person name="Ho S."/>
            <person name="Lorente-Galdos B."/>
            <person name="Quilez J."/>
            <person name="Marques-Bonet T."/>
            <person name="Raney B.J."/>
            <person name="Ingham P.W."/>
            <person name="Tay A."/>
            <person name="Hillier L.W."/>
            <person name="Minx P."/>
            <person name="Boehm T."/>
            <person name="Wilson R.K."/>
            <person name="Brenner S."/>
            <person name="Warren W.C."/>
        </authorList>
    </citation>
    <scope>NUCLEOTIDE SEQUENCE [LARGE SCALE GENOMIC DNA]</scope>
</reference>
<feature type="compositionally biased region" description="Acidic residues" evidence="14">
    <location>
        <begin position="223"/>
        <end position="234"/>
    </location>
</feature>
<evidence type="ECO:0000256" key="9">
    <source>
        <dbReference type="ARBA" id="ARBA00023242"/>
    </source>
</evidence>
<evidence type="ECO:0000256" key="2">
    <source>
        <dbReference type="ARBA" id="ARBA00004173"/>
    </source>
</evidence>
<evidence type="ECO:0000256" key="12">
    <source>
        <dbReference type="ARBA" id="ARBA00093359"/>
    </source>
</evidence>
<proteinExistence type="predicted"/>
<keyword evidence="6" id="KW-0832">Ubl conjugation</keyword>
<evidence type="ECO:0000256" key="4">
    <source>
        <dbReference type="ARBA" id="ARBA00022499"/>
    </source>
</evidence>
<dbReference type="InterPro" id="IPR025927">
    <property type="entry name" value="Znf_KANL2-like"/>
</dbReference>
<keyword evidence="7" id="KW-0156">Chromatin regulator</keyword>
<dbReference type="Proteomes" id="UP000314986">
    <property type="component" value="Unassembled WGS sequence"/>
</dbReference>
<evidence type="ECO:0000256" key="7">
    <source>
        <dbReference type="ARBA" id="ARBA00022853"/>
    </source>
</evidence>
<evidence type="ECO:0000256" key="10">
    <source>
        <dbReference type="ARBA" id="ARBA00032947"/>
    </source>
</evidence>
<reference evidence="16" key="5">
    <citation type="submission" date="2025-09" db="UniProtKB">
        <authorList>
            <consortium name="Ensembl"/>
        </authorList>
    </citation>
    <scope>IDENTIFICATION</scope>
</reference>